<gene>
    <name evidence="10" type="primary">flgM</name>
    <name evidence="10" type="ORF">AAEY27_19005</name>
</gene>
<dbReference type="InterPro" id="IPR035890">
    <property type="entry name" value="Anti-sigma-28_factor_FlgM_sf"/>
</dbReference>
<evidence type="ECO:0000256" key="3">
    <source>
        <dbReference type="ARBA" id="ARBA00022491"/>
    </source>
</evidence>
<keyword evidence="10" id="KW-0966">Cell projection</keyword>
<evidence type="ECO:0000313" key="11">
    <source>
        <dbReference type="Proteomes" id="UP001466893"/>
    </source>
</evidence>
<evidence type="ECO:0000256" key="8">
    <source>
        <dbReference type="ARBA" id="ARBA00030117"/>
    </source>
</evidence>
<accession>A0ABZ3B8E0</accession>
<comment type="similarity">
    <text evidence="1">Belongs to the FlgM family.</text>
</comment>
<dbReference type="SUPFAM" id="SSF101498">
    <property type="entry name" value="Anti-sigma factor FlgM"/>
    <property type="match status" value="1"/>
</dbReference>
<comment type="function">
    <text evidence="7">Responsible for the coupling of flagellin expression to flagellar assembly by preventing expression of the flagellin genes when a component of the middle class of proteins is defective. It negatively regulates flagellar genes by inhibiting the activity of FliA by directly binding to FliA.</text>
</comment>
<feature type="domain" description="Anti-sigma-28 factor FlgM C-terminal" evidence="9">
    <location>
        <begin position="11"/>
        <end position="51"/>
    </location>
</feature>
<evidence type="ECO:0000256" key="4">
    <source>
        <dbReference type="ARBA" id="ARBA00022795"/>
    </source>
</evidence>
<evidence type="ECO:0000313" key="10">
    <source>
        <dbReference type="EMBL" id="WZV97713.1"/>
    </source>
</evidence>
<dbReference type="InterPro" id="IPR007412">
    <property type="entry name" value="FlgM"/>
</dbReference>
<name>A0ABZ3B8E0_9ENTR</name>
<keyword evidence="10" id="KW-0969">Cilium</keyword>
<keyword evidence="3" id="KW-0678">Repressor</keyword>
<dbReference type="InterPro" id="IPR031316">
    <property type="entry name" value="FlgM_C"/>
</dbReference>
<sequence>MKAPPISNSTLSLLKQAQKTLDTLPDVDRQKIEAIRAAIDNGKFTVDIDALIDAIREFHQR</sequence>
<evidence type="ECO:0000256" key="5">
    <source>
        <dbReference type="ARBA" id="ARBA00023015"/>
    </source>
</evidence>
<evidence type="ECO:0000256" key="6">
    <source>
        <dbReference type="ARBA" id="ARBA00023163"/>
    </source>
</evidence>
<organism evidence="10 11">
    <name type="scientific">Kosakonia calanthes</name>
    <dbReference type="NCBI Taxonomy" id="3139408"/>
    <lineage>
        <taxon>Bacteria</taxon>
        <taxon>Pseudomonadati</taxon>
        <taxon>Pseudomonadota</taxon>
        <taxon>Gammaproteobacteria</taxon>
        <taxon>Enterobacterales</taxon>
        <taxon>Enterobacteriaceae</taxon>
        <taxon>Kosakonia</taxon>
    </lineage>
</organism>
<protein>
    <recommendedName>
        <fullName evidence="2">Negative regulator of flagellin synthesis</fullName>
    </recommendedName>
    <alternativeName>
        <fullName evidence="8">Anti-sigma-28 factor</fullName>
    </alternativeName>
</protein>
<keyword evidence="5" id="KW-0805">Transcription regulation</keyword>
<evidence type="ECO:0000259" key="9">
    <source>
        <dbReference type="Pfam" id="PF04316"/>
    </source>
</evidence>
<keyword evidence="11" id="KW-1185">Reference proteome</keyword>
<proteinExistence type="inferred from homology"/>
<evidence type="ECO:0000256" key="2">
    <source>
        <dbReference type="ARBA" id="ARBA00017823"/>
    </source>
</evidence>
<evidence type="ECO:0000256" key="1">
    <source>
        <dbReference type="ARBA" id="ARBA00005322"/>
    </source>
</evidence>
<keyword evidence="6" id="KW-0804">Transcription</keyword>
<dbReference type="EMBL" id="CP151800">
    <property type="protein sequence ID" value="WZV97713.1"/>
    <property type="molecule type" value="Genomic_DNA"/>
</dbReference>
<dbReference type="Pfam" id="PF04316">
    <property type="entry name" value="FlgM"/>
    <property type="match status" value="1"/>
</dbReference>
<dbReference type="RefSeq" id="WP_342322354.1">
    <property type="nucleotide sequence ID" value="NZ_CP151800.1"/>
</dbReference>
<dbReference type="NCBIfam" id="TIGR03824">
    <property type="entry name" value="FlgM_jcvi"/>
    <property type="match status" value="1"/>
</dbReference>
<keyword evidence="10" id="KW-0282">Flagellum</keyword>
<dbReference type="Proteomes" id="UP001466893">
    <property type="component" value="Chromosome"/>
</dbReference>
<evidence type="ECO:0000256" key="7">
    <source>
        <dbReference type="ARBA" id="ARBA00024739"/>
    </source>
</evidence>
<keyword evidence="4" id="KW-1005">Bacterial flagellum biogenesis</keyword>
<reference evidence="10 11" key="1">
    <citation type="submission" date="2024-04" db="EMBL/GenBank/DDBJ databases">
        <title>Kosakonia calanthae sp. nov., a halophilic bacterium isolated from leaves of Calanthe tiplacata.</title>
        <authorList>
            <person name="Wu P."/>
        </authorList>
    </citation>
    <scope>NUCLEOTIDE SEQUENCE [LARGE SCALE GENOMIC DNA]</scope>
    <source>
        <strain evidence="10 11">BYX6</strain>
    </source>
</reference>